<evidence type="ECO:0000313" key="2">
    <source>
        <dbReference type="Proteomes" id="UP000798662"/>
    </source>
</evidence>
<proteinExistence type="predicted"/>
<name>A0ACC3BMR5_PYRYE</name>
<comment type="caution">
    <text evidence="1">The sequence shown here is derived from an EMBL/GenBank/DDBJ whole genome shotgun (WGS) entry which is preliminary data.</text>
</comment>
<gene>
    <name evidence="1" type="ORF">I4F81_001714</name>
</gene>
<evidence type="ECO:0000313" key="1">
    <source>
        <dbReference type="EMBL" id="KAK1859117.1"/>
    </source>
</evidence>
<sequence length="462" mass="47702">MIRRPADAGSRPSGAPLTGGRAQPAEGPAVRTGAAGATHGGNGRGRVGASPRAPRPVGPGGTWGRARRCRHARASHSTPPPPHGAGPTRPRTSPRQPGRSPGAPGAGAPHGPPRWAAGRGCPAGRRPLTGAGRLINPRGDGQPPARLAGSVLVFSRPTLTAAEATGTAARPIVLPTPVAGRGEDYDIVDDGEGSESPSDWYANAYAVRAGRGGLPRDVPYADDPAIYNDGFDSIKVPAADEWLQAFDVPRSILRTDGMPIPFSPDDNVHATTFPTNSQDEQEARHWYCTVAWLQLAHNEALDGFHATDRSPDDAKQLLEFLLCSINRTYAIAASRYDYLALSESEPALAEAFTHSDAVPRNTLRGDGARRYLSRVIRQETHASAKIGAAERGFSYGNRAPSRYAGNEAAIGDGNRRPNRGGGSGHGGGGSGPSGGGGGGRGGGGTSGRGRGDGRGGRGGSRA</sequence>
<accession>A0ACC3BMR5</accession>
<protein>
    <submittedName>
        <fullName evidence="1">Uncharacterized protein</fullName>
    </submittedName>
</protein>
<keyword evidence="2" id="KW-1185">Reference proteome</keyword>
<organism evidence="1 2">
    <name type="scientific">Pyropia yezoensis</name>
    <name type="common">Susabi-nori</name>
    <name type="synonym">Porphyra yezoensis</name>
    <dbReference type="NCBI Taxonomy" id="2788"/>
    <lineage>
        <taxon>Eukaryota</taxon>
        <taxon>Rhodophyta</taxon>
        <taxon>Bangiophyceae</taxon>
        <taxon>Bangiales</taxon>
        <taxon>Bangiaceae</taxon>
        <taxon>Pyropia</taxon>
    </lineage>
</organism>
<dbReference type="EMBL" id="CM020618">
    <property type="protein sequence ID" value="KAK1859117.1"/>
    <property type="molecule type" value="Genomic_DNA"/>
</dbReference>
<dbReference type="Proteomes" id="UP000798662">
    <property type="component" value="Chromosome 1"/>
</dbReference>
<reference evidence="1" key="1">
    <citation type="submission" date="2019-11" db="EMBL/GenBank/DDBJ databases">
        <title>Nori genome reveals adaptations in red seaweeds to the harsh intertidal environment.</title>
        <authorList>
            <person name="Wang D."/>
            <person name="Mao Y."/>
        </authorList>
    </citation>
    <scope>NUCLEOTIDE SEQUENCE</scope>
    <source>
        <tissue evidence="1">Gametophyte</tissue>
    </source>
</reference>